<dbReference type="GO" id="GO:0051301">
    <property type="term" value="P:cell division"/>
    <property type="evidence" value="ECO:0007669"/>
    <property type="project" value="UniProtKB-KW"/>
</dbReference>
<keyword evidence="15" id="KW-0961">Cell wall biogenesis/degradation</keyword>
<evidence type="ECO:0000256" key="4">
    <source>
        <dbReference type="ARBA" id="ARBA00004752"/>
    </source>
</evidence>
<dbReference type="GO" id="GO:0009252">
    <property type="term" value="P:peptidoglycan biosynthetic process"/>
    <property type="evidence" value="ECO:0007669"/>
    <property type="project" value="UniProtKB-UniPathway"/>
</dbReference>
<keyword evidence="6" id="KW-0963">Cytoplasm</keyword>
<gene>
    <name evidence="18" type="ORF">METZ01_LOCUS19122</name>
</gene>
<organism evidence="18">
    <name type="scientific">marine metagenome</name>
    <dbReference type="NCBI Taxonomy" id="408172"/>
    <lineage>
        <taxon>unclassified sequences</taxon>
        <taxon>metagenomes</taxon>
        <taxon>ecological metagenomes</taxon>
    </lineage>
</organism>
<name>A0A381PIM3_9ZZZZ</name>
<dbReference type="Gene3D" id="3.30.465.10">
    <property type="match status" value="1"/>
</dbReference>
<dbReference type="InterPro" id="IPR006094">
    <property type="entry name" value="Oxid_FAD_bind_N"/>
</dbReference>
<dbReference type="Gene3D" id="3.30.43.10">
    <property type="entry name" value="Uridine Diphospho-n-acetylenolpyruvylglucosamine Reductase, domain 2"/>
    <property type="match status" value="1"/>
</dbReference>
<comment type="function">
    <text evidence="2">Cell wall formation.</text>
</comment>
<dbReference type="GO" id="GO:0008762">
    <property type="term" value="F:UDP-N-acetylmuramate dehydrogenase activity"/>
    <property type="evidence" value="ECO:0007669"/>
    <property type="project" value="UniProtKB-EC"/>
</dbReference>
<dbReference type="PROSITE" id="PS51387">
    <property type="entry name" value="FAD_PCMH"/>
    <property type="match status" value="1"/>
</dbReference>
<sequence length="293" mass="32374">MRDQFNGDLRFNEPMSKHTSLRVGGPAEQFFIPHSVEDLSIFLKTLDPNLPILWLGRGSNLLVRDGGLSGVVVATSKISNVIEKVGKYLVRVGASIPCTKFARQCIRWKLGPSEFFSGIPGTIGGALSMNAGAFGYETWDNVFEVNTINREGKIRTRNPKDFKVSYRNVLGPENEWFIEAKMLFDPKFEASMEKQKDIINARKNTQPIGLPSCGSVFQNPPGDFAARLIESANLKGYRIGGAEISSKHANFVINVGSATAEDIEKLILFMRKTVLKVHNVILKNEVRIVGSGS</sequence>
<dbReference type="NCBIfam" id="NF010480">
    <property type="entry name" value="PRK13905.1"/>
    <property type="match status" value="1"/>
</dbReference>
<evidence type="ECO:0000256" key="10">
    <source>
        <dbReference type="ARBA" id="ARBA00022857"/>
    </source>
</evidence>
<dbReference type="PANTHER" id="PTHR21071:SF4">
    <property type="entry name" value="UDP-N-ACETYLENOLPYRUVOYLGLUCOSAMINE REDUCTASE"/>
    <property type="match status" value="1"/>
</dbReference>
<evidence type="ECO:0000256" key="5">
    <source>
        <dbReference type="ARBA" id="ARBA00012518"/>
    </source>
</evidence>
<dbReference type="InterPro" id="IPR016169">
    <property type="entry name" value="FAD-bd_PCMH_sub2"/>
</dbReference>
<evidence type="ECO:0000256" key="7">
    <source>
        <dbReference type="ARBA" id="ARBA00022618"/>
    </source>
</evidence>
<comment type="pathway">
    <text evidence="4">Cell wall biogenesis; peptidoglycan biosynthesis.</text>
</comment>
<reference evidence="18" key="1">
    <citation type="submission" date="2018-05" db="EMBL/GenBank/DDBJ databases">
        <authorList>
            <person name="Lanie J.A."/>
            <person name="Ng W.-L."/>
            <person name="Kazmierczak K.M."/>
            <person name="Andrzejewski T.M."/>
            <person name="Davidsen T.M."/>
            <person name="Wayne K.J."/>
            <person name="Tettelin H."/>
            <person name="Glass J.I."/>
            <person name="Rusch D."/>
            <person name="Podicherti R."/>
            <person name="Tsui H.-C.T."/>
            <person name="Winkler M.E."/>
        </authorList>
    </citation>
    <scope>NUCLEOTIDE SEQUENCE</scope>
</reference>
<comment type="cofactor">
    <cofactor evidence="1">
        <name>FAD</name>
        <dbReference type="ChEBI" id="CHEBI:57692"/>
    </cofactor>
</comment>
<keyword evidence="9" id="KW-0274">FAD</keyword>
<dbReference type="NCBIfam" id="TIGR00179">
    <property type="entry name" value="murB"/>
    <property type="match status" value="1"/>
</dbReference>
<dbReference type="InterPro" id="IPR003170">
    <property type="entry name" value="MurB"/>
</dbReference>
<evidence type="ECO:0000256" key="14">
    <source>
        <dbReference type="ARBA" id="ARBA00023306"/>
    </source>
</evidence>
<evidence type="ECO:0000256" key="15">
    <source>
        <dbReference type="ARBA" id="ARBA00023316"/>
    </source>
</evidence>
<dbReference type="PANTHER" id="PTHR21071">
    <property type="entry name" value="UDP-N-ACETYLENOLPYRUVOYLGLUCOSAMINE REDUCTASE"/>
    <property type="match status" value="1"/>
</dbReference>
<feature type="domain" description="FAD-binding PCMH-type" evidence="17">
    <location>
        <begin position="22"/>
        <end position="208"/>
    </location>
</feature>
<keyword evidence="11" id="KW-0133">Cell shape</keyword>
<evidence type="ECO:0000313" key="18">
    <source>
        <dbReference type="EMBL" id="SUZ66268.1"/>
    </source>
</evidence>
<keyword evidence="10" id="KW-0521">NADP</keyword>
<dbReference type="SUPFAM" id="SSF56176">
    <property type="entry name" value="FAD-binding/transporter-associated domain-like"/>
    <property type="match status" value="1"/>
</dbReference>
<dbReference type="HAMAP" id="MF_00037">
    <property type="entry name" value="MurB"/>
    <property type="match status" value="1"/>
</dbReference>
<evidence type="ECO:0000256" key="12">
    <source>
        <dbReference type="ARBA" id="ARBA00022984"/>
    </source>
</evidence>
<dbReference type="Gene3D" id="3.90.78.10">
    <property type="entry name" value="UDP-N-acetylenolpyruvoylglucosamine reductase, C-terminal domain"/>
    <property type="match status" value="1"/>
</dbReference>
<dbReference type="GO" id="GO:0071949">
    <property type="term" value="F:FAD binding"/>
    <property type="evidence" value="ECO:0007669"/>
    <property type="project" value="InterPro"/>
</dbReference>
<keyword evidence="12" id="KW-0573">Peptidoglycan synthesis</keyword>
<evidence type="ECO:0000256" key="6">
    <source>
        <dbReference type="ARBA" id="ARBA00022490"/>
    </source>
</evidence>
<evidence type="ECO:0000256" key="2">
    <source>
        <dbReference type="ARBA" id="ARBA00003921"/>
    </source>
</evidence>
<dbReference type="InterPro" id="IPR036635">
    <property type="entry name" value="MurB_C_sf"/>
</dbReference>
<protein>
    <recommendedName>
        <fullName evidence="5">UDP-N-acetylmuramate dehydrogenase</fullName>
        <ecNumber evidence="5">1.3.1.98</ecNumber>
    </recommendedName>
</protein>
<dbReference type="EC" id="1.3.1.98" evidence="5"/>
<dbReference type="Pfam" id="PF02873">
    <property type="entry name" value="MurB_C"/>
    <property type="match status" value="1"/>
</dbReference>
<evidence type="ECO:0000256" key="9">
    <source>
        <dbReference type="ARBA" id="ARBA00022827"/>
    </source>
</evidence>
<evidence type="ECO:0000256" key="3">
    <source>
        <dbReference type="ARBA" id="ARBA00004496"/>
    </source>
</evidence>
<proteinExistence type="inferred from homology"/>
<evidence type="ECO:0000256" key="11">
    <source>
        <dbReference type="ARBA" id="ARBA00022960"/>
    </source>
</evidence>
<dbReference type="InterPro" id="IPR016167">
    <property type="entry name" value="FAD-bd_PCMH_sub1"/>
</dbReference>
<dbReference type="GO" id="GO:0005829">
    <property type="term" value="C:cytosol"/>
    <property type="evidence" value="ECO:0007669"/>
    <property type="project" value="TreeGrafter"/>
</dbReference>
<dbReference type="AlphaFoldDB" id="A0A381PIM3"/>
<accession>A0A381PIM3</accession>
<dbReference type="InterPro" id="IPR011601">
    <property type="entry name" value="MurB_C"/>
</dbReference>
<keyword evidence="7" id="KW-0132">Cell division</keyword>
<dbReference type="GO" id="GO:0008360">
    <property type="term" value="P:regulation of cell shape"/>
    <property type="evidence" value="ECO:0007669"/>
    <property type="project" value="UniProtKB-KW"/>
</dbReference>
<evidence type="ECO:0000256" key="8">
    <source>
        <dbReference type="ARBA" id="ARBA00022630"/>
    </source>
</evidence>
<dbReference type="SUPFAM" id="SSF56194">
    <property type="entry name" value="Uridine diphospho-N-Acetylenolpyruvylglucosamine reductase, MurB, C-terminal domain"/>
    <property type="match status" value="1"/>
</dbReference>
<evidence type="ECO:0000256" key="1">
    <source>
        <dbReference type="ARBA" id="ARBA00001974"/>
    </source>
</evidence>
<dbReference type="InterPro" id="IPR016166">
    <property type="entry name" value="FAD-bd_PCMH"/>
</dbReference>
<evidence type="ECO:0000256" key="13">
    <source>
        <dbReference type="ARBA" id="ARBA00023002"/>
    </source>
</evidence>
<evidence type="ECO:0000256" key="16">
    <source>
        <dbReference type="ARBA" id="ARBA00048914"/>
    </source>
</evidence>
<evidence type="ECO:0000259" key="17">
    <source>
        <dbReference type="PROSITE" id="PS51387"/>
    </source>
</evidence>
<keyword evidence="8" id="KW-0285">Flavoprotein</keyword>
<keyword evidence="14" id="KW-0131">Cell cycle</keyword>
<keyword evidence="13" id="KW-0560">Oxidoreductase</keyword>
<dbReference type="UniPathway" id="UPA00219"/>
<dbReference type="EMBL" id="UINC01000980">
    <property type="protein sequence ID" value="SUZ66268.1"/>
    <property type="molecule type" value="Genomic_DNA"/>
</dbReference>
<comment type="catalytic activity">
    <reaction evidence="16">
        <text>UDP-N-acetyl-alpha-D-muramate + NADP(+) = UDP-N-acetyl-3-O-(1-carboxyvinyl)-alpha-D-glucosamine + NADPH + H(+)</text>
        <dbReference type="Rhea" id="RHEA:12248"/>
        <dbReference type="ChEBI" id="CHEBI:15378"/>
        <dbReference type="ChEBI" id="CHEBI:57783"/>
        <dbReference type="ChEBI" id="CHEBI:58349"/>
        <dbReference type="ChEBI" id="CHEBI:68483"/>
        <dbReference type="ChEBI" id="CHEBI:70757"/>
        <dbReference type="EC" id="1.3.1.98"/>
    </reaction>
</comment>
<dbReference type="GO" id="GO:0071555">
    <property type="term" value="P:cell wall organization"/>
    <property type="evidence" value="ECO:0007669"/>
    <property type="project" value="UniProtKB-KW"/>
</dbReference>
<dbReference type="InterPro" id="IPR036318">
    <property type="entry name" value="FAD-bd_PCMH-like_sf"/>
</dbReference>
<comment type="subcellular location">
    <subcellularLocation>
        <location evidence="3">Cytoplasm</location>
    </subcellularLocation>
</comment>
<dbReference type="Pfam" id="PF01565">
    <property type="entry name" value="FAD_binding_4"/>
    <property type="match status" value="1"/>
</dbReference>